<proteinExistence type="predicted"/>
<sequence length="53" mass="6298">MVDWFKAKDPIKYRLDGETSKNVKGDTFICSCRNIQVGHQASSELYYLKKWIW</sequence>
<protein>
    <submittedName>
        <fullName evidence="1">373_t:CDS:1</fullName>
    </submittedName>
</protein>
<keyword evidence="2" id="KW-1185">Reference proteome</keyword>
<dbReference type="Proteomes" id="UP001153678">
    <property type="component" value="Unassembled WGS sequence"/>
</dbReference>
<dbReference type="AlphaFoldDB" id="A0A9W4STX2"/>
<evidence type="ECO:0000313" key="2">
    <source>
        <dbReference type="Proteomes" id="UP001153678"/>
    </source>
</evidence>
<dbReference type="EMBL" id="CAMKVN010002368">
    <property type="protein sequence ID" value="CAI2180771.1"/>
    <property type="molecule type" value="Genomic_DNA"/>
</dbReference>
<feature type="non-terminal residue" evidence="1">
    <location>
        <position position="1"/>
    </location>
</feature>
<gene>
    <name evidence="1" type="ORF">FWILDA_LOCUS9747</name>
</gene>
<reference evidence="1" key="1">
    <citation type="submission" date="2022-08" db="EMBL/GenBank/DDBJ databases">
        <authorList>
            <person name="Kallberg Y."/>
            <person name="Tangrot J."/>
            <person name="Rosling A."/>
        </authorList>
    </citation>
    <scope>NUCLEOTIDE SEQUENCE</scope>
    <source>
        <strain evidence="1">Wild A</strain>
    </source>
</reference>
<evidence type="ECO:0000313" key="1">
    <source>
        <dbReference type="EMBL" id="CAI2180771.1"/>
    </source>
</evidence>
<accession>A0A9W4STX2</accession>
<comment type="caution">
    <text evidence="1">The sequence shown here is derived from an EMBL/GenBank/DDBJ whole genome shotgun (WGS) entry which is preliminary data.</text>
</comment>
<name>A0A9W4STX2_9GLOM</name>
<organism evidence="1 2">
    <name type="scientific">Funneliformis geosporum</name>
    <dbReference type="NCBI Taxonomy" id="1117311"/>
    <lineage>
        <taxon>Eukaryota</taxon>
        <taxon>Fungi</taxon>
        <taxon>Fungi incertae sedis</taxon>
        <taxon>Mucoromycota</taxon>
        <taxon>Glomeromycotina</taxon>
        <taxon>Glomeromycetes</taxon>
        <taxon>Glomerales</taxon>
        <taxon>Glomeraceae</taxon>
        <taxon>Funneliformis</taxon>
    </lineage>
</organism>